<organism evidence="1">
    <name type="scientific">Tanacetum cinerariifolium</name>
    <name type="common">Dalmatian daisy</name>
    <name type="synonym">Chrysanthemum cinerariifolium</name>
    <dbReference type="NCBI Taxonomy" id="118510"/>
    <lineage>
        <taxon>Eukaryota</taxon>
        <taxon>Viridiplantae</taxon>
        <taxon>Streptophyta</taxon>
        <taxon>Embryophyta</taxon>
        <taxon>Tracheophyta</taxon>
        <taxon>Spermatophyta</taxon>
        <taxon>Magnoliopsida</taxon>
        <taxon>eudicotyledons</taxon>
        <taxon>Gunneridae</taxon>
        <taxon>Pentapetalae</taxon>
        <taxon>asterids</taxon>
        <taxon>campanulids</taxon>
        <taxon>Asterales</taxon>
        <taxon>Asteraceae</taxon>
        <taxon>Asteroideae</taxon>
        <taxon>Anthemideae</taxon>
        <taxon>Anthemidinae</taxon>
        <taxon>Tanacetum</taxon>
    </lineage>
</organism>
<comment type="caution">
    <text evidence="1">The sequence shown here is derived from an EMBL/GenBank/DDBJ whole genome shotgun (WGS) entry which is preliminary data.</text>
</comment>
<accession>A0A6L2P5A5</accession>
<gene>
    <name evidence="1" type="ORF">Tci_065045</name>
</gene>
<proteinExistence type="predicted"/>
<protein>
    <submittedName>
        <fullName evidence="1">Uncharacterized protein</fullName>
    </submittedName>
</protein>
<sequence length="133" mass="14911">MDHNPQPILTRLTLIHFYGQPLEAVAQHFRLSLQELQIRFTTLSLFNWPKPVDFIEYTELLMHRCIYPSGVEAIRAQSAKPFLVKAHACLMEASDLLLNLPKLSGDEFTASDSGQSNDVHSFVELGSVASSLV</sequence>
<evidence type="ECO:0000313" key="1">
    <source>
        <dbReference type="EMBL" id="GEU93067.1"/>
    </source>
</evidence>
<name>A0A6L2P5A5_TANCI</name>
<dbReference type="AlphaFoldDB" id="A0A6L2P5A5"/>
<reference evidence="1" key="1">
    <citation type="journal article" date="2019" name="Sci. Rep.">
        <title>Draft genome of Tanacetum cinerariifolium, the natural source of mosquito coil.</title>
        <authorList>
            <person name="Yamashiro T."/>
            <person name="Shiraishi A."/>
            <person name="Satake H."/>
            <person name="Nakayama K."/>
        </authorList>
    </citation>
    <scope>NUCLEOTIDE SEQUENCE</scope>
</reference>
<dbReference type="EMBL" id="BKCJ010010770">
    <property type="protein sequence ID" value="GEU93067.1"/>
    <property type="molecule type" value="Genomic_DNA"/>
</dbReference>